<gene>
    <name evidence="1" type="ORF">RJT34_13239</name>
</gene>
<accession>A0AAN9JNK5</accession>
<dbReference type="Proteomes" id="UP001359559">
    <property type="component" value="Unassembled WGS sequence"/>
</dbReference>
<sequence length="141" mass="15636">MKEKRLLIHKIRYCICNLQFVIEIGKWTPLTLCSIRLGNSLRTALGSSSAATNQIAKNSPRLLCVPPLVSSLWDSSVSSSSSSSFPLTTSSSDLARMKGTTIASRIQVVKQNEAERAPTSIDHSVVFHVWFFLITDLWKVI</sequence>
<protein>
    <submittedName>
        <fullName evidence="1">Uncharacterized protein</fullName>
    </submittedName>
</protein>
<dbReference type="AlphaFoldDB" id="A0AAN9JNK5"/>
<proteinExistence type="predicted"/>
<evidence type="ECO:0000313" key="2">
    <source>
        <dbReference type="Proteomes" id="UP001359559"/>
    </source>
</evidence>
<name>A0AAN9JNK5_CLITE</name>
<dbReference type="EMBL" id="JAYKXN010000003">
    <property type="protein sequence ID" value="KAK7302352.1"/>
    <property type="molecule type" value="Genomic_DNA"/>
</dbReference>
<keyword evidence="2" id="KW-1185">Reference proteome</keyword>
<comment type="caution">
    <text evidence="1">The sequence shown here is derived from an EMBL/GenBank/DDBJ whole genome shotgun (WGS) entry which is preliminary data.</text>
</comment>
<evidence type="ECO:0000313" key="1">
    <source>
        <dbReference type="EMBL" id="KAK7302352.1"/>
    </source>
</evidence>
<reference evidence="1 2" key="1">
    <citation type="submission" date="2024-01" db="EMBL/GenBank/DDBJ databases">
        <title>The genomes of 5 underutilized Papilionoideae crops provide insights into root nodulation and disease resistance.</title>
        <authorList>
            <person name="Yuan L."/>
        </authorList>
    </citation>
    <scope>NUCLEOTIDE SEQUENCE [LARGE SCALE GENOMIC DNA]</scope>
    <source>
        <strain evidence="1">LY-2023</strain>
        <tissue evidence="1">Leaf</tissue>
    </source>
</reference>
<organism evidence="1 2">
    <name type="scientific">Clitoria ternatea</name>
    <name type="common">Butterfly pea</name>
    <dbReference type="NCBI Taxonomy" id="43366"/>
    <lineage>
        <taxon>Eukaryota</taxon>
        <taxon>Viridiplantae</taxon>
        <taxon>Streptophyta</taxon>
        <taxon>Embryophyta</taxon>
        <taxon>Tracheophyta</taxon>
        <taxon>Spermatophyta</taxon>
        <taxon>Magnoliopsida</taxon>
        <taxon>eudicotyledons</taxon>
        <taxon>Gunneridae</taxon>
        <taxon>Pentapetalae</taxon>
        <taxon>rosids</taxon>
        <taxon>fabids</taxon>
        <taxon>Fabales</taxon>
        <taxon>Fabaceae</taxon>
        <taxon>Papilionoideae</taxon>
        <taxon>50 kb inversion clade</taxon>
        <taxon>NPAAA clade</taxon>
        <taxon>indigoferoid/millettioid clade</taxon>
        <taxon>Phaseoleae</taxon>
        <taxon>Clitoria</taxon>
    </lineage>
</organism>